<organism evidence="1 2">
    <name type="scientific">Ralstonia insidiosa</name>
    <dbReference type="NCBI Taxonomy" id="190721"/>
    <lineage>
        <taxon>Bacteria</taxon>
        <taxon>Pseudomonadati</taxon>
        <taxon>Pseudomonadota</taxon>
        <taxon>Betaproteobacteria</taxon>
        <taxon>Burkholderiales</taxon>
        <taxon>Burkholderiaceae</taxon>
        <taxon>Ralstonia</taxon>
    </lineage>
</organism>
<dbReference type="EMBL" id="CP012606">
    <property type="protein sequence ID" value="ANH76481.1"/>
    <property type="molecule type" value="Genomic_DNA"/>
</dbReference>
<dbReference type="Proteomes" id="UP000077927">
    <property type="component" value="Chromosome 2"/>
</dbReference>
<dbReference type="AlphaFoldDB" id="A0AAC9BM66"/>
<name>A0AAC9BM66_9RALS</name>
<evidence type="ECO:0000313" key="2">
    <source>
        <dbReference type="Proteomes" id="UP000077927"/>
    </source>
</evidence>
<proteinExistence type="predicted"/>
<gene>
    <name evidence="1" type="ORF">ACS15_4421</name>
</gene>
<protein>
    <submittedName>
        <fullName evidence="1">Uncharacterized protein</fullName>
    </submittedName>
</protein>
<reference evidence="1 2" key="1">
    <citation type="submission" date="2015-09" db="EMBL/GenBank/DDBJ databases">
        <authorList>
            <person name="Xu Y."/>
            <person name="Nagy A."/>
            <person name="Liu N.T."/>
            <person name="Nou X."/>
        </authorList>
    </citation>
    <scope>NUCLEOTIDE SEQUENCE [LARGE SCALE GENOMIC DNA]</scope>
    <source>
        <strain evidence="1 2">FC1138</strain>
    </source>
</reference>
<dbReference type="KEGG" id="rin:ACS15_4421"/>
<accession>A0AAC9BM66</accession>
<evidence type="ECO:0000313" key="1">
    <source>
        <dbReference type="EMBL" id="ANH76481.1"/>
    </source>
</evidence>
<sequence>MYQHDFEGYRQERLKGVYRKWQGAAPWELPHYAPPANGDQR</sequence>